<proteinExistence type="predicted"/>
<protein>
    <submittedName>
        <fullName evidence="1">Uncharacterized protein</fullName>
    </submittedName>
</protein>
<evidence type="ECO:0000313" key="1">
    <source>
        <dbReference type="EMBL" id="KIJ43063.1"/>
    </source>
</evidence>
<reference evidence="1 2" key="1">
    <citation type="submission" date="2014-06" db="EMBL/GenBank/DDBJ databases">
        <title>Evolutionary Origins and Diversification of the Mycorrhizal Mutualists.</title>
        <authorList>
            <consortium name="DOE Joint Genome Institute"/>
            <consortium name="Mycorrhizal Genomics Consortium"/>
            <person name="Kohler A."/>
            <person name="Kuo A."/>
            <person name="Nagy L.G."/>
            <person name="Floudas D."/>
            <person name="Copeland A."/>
            <person name="Barry K.W."/>
            <person name="Cichocki N."/>
            <person name="Veneault-Fourrey C."/>
            <person name="LaButti K."/>
            <person name="Lindquist E.A."/>
            <person name="Lipzen A."/>
            <person name="Lundell T."/>
            <person name="Morin E."/>
            <person name="Murat C."/>
            <person name="Riley R."/>
            <person name="Ohm R."/>
            <person name="Sun H."/>
            <person name="Tunlid A."/>
            <person name="Henrissat B."/>
            <person name="Grigoriev I.V."/>
            <person name="Hibbett D.S."/>
            <person name="Martin F."/>
        </authorList>
    </citation>
    <scope>NUCLEOTIDE SEQUENCE [LARGE SCALE GENOMIC DNA]</scope>
    <source>
        <strain evidence="1 2">SS14</strain>
    </source>
</reference>
<keyword evidence="2" id="KW-1185">Reference proteome</keyword>
<gene>
    <name evidence="1" type="ORF">M422DRAFT_67913</name>
</gene>
<dbReference type="AlphaFoldDB" id="A0A0C9UJ19"/>
<sequence length="178" mass="19400">MITNPAQRSGSPFVVDYTKQPLTVRHPADLRPAAASQITPSNPPGLIHPGKIGLDGTVHRSAPGWYPAQNQLQVQSMAPARGVTRNSVSATLTSNRLMNEHWKATNKDYASGNFYHGNVPPCPPTRNLSLPPVNDPRSGVVINVGPAPSYPYVPQLYPTIEDNMNLMRNAFGPSYYDQ</sequence>
<evidence type="ECO:0000313" key="2">
    <source>
        <dbReference type="Proteomes" id="UP000054279"/>
    </source>
</evidence>
<accession>A0A0C9UJ19</accession>
<dbReference type="Proteomes" id="UP000054279">
    <property type="component" value="Unassembled WGS sequence"/>
</dbReference>
<name>A0A0C9UJ19_SPHS4</name>
<dbReference type="HOGENOM" id="CLU_1511548_0_0_1"/>
<dbReference type="EMBL" id="KN837125">
    <property type="protein sequence ID" value="KIJ43063.1"/>
    <property type="molecule type" value="Genomic_DNA"/>
</dbReference>
<organism evidence="1 2">
    <name type="scientific">Sphaerobolus stellatus (strain SS14)</name>
    <dbReference type="NCBI Taxonomy" id="990650"/>
    <lineage>
        <taxon>Eukaryota</taxon>
        <taxon>Fungi</taxon>
        <taxon>Dikarya</taxon>
        <taxon>Basidiomycota</taxon>
        <taxon>Agaricomycotina</taxon>
        <taxon>Agaricomycetes</taxon>
        <taxon>Phallomycetidae</taxon>
        <taxon>Geastrales</taxon>
        <taxon>Sphaerobolaceae</taxon>
        <taxon>Sphaerobolus</taxon>
    </lineage>
</organism>